<dbReference type="PANTHER" id="PTHR20941">
    <property type="entry name" value="FOLATE SYNTHESIS PROTEINS"/>
    <property type="match status" value="1"/>
</dbReference>
<dbReference type="OrthoDB" id="9811744at2"/>
<dbReference type="CDD" id="cd00739">
    <property type="entry name" value="DHPS"/>
    <property type="match status" value="1"/>
</dbReference>
<evidence type="ECO:0000313" key="15">
    <source>
        <dbReference type="EMBL" id="PKR82913.1"/>
    </source>
</evidence>
<evidence type="ECO:0000256" key="9">
    <source>
        <dbReference type="ARBA" id="ARBA00022842"/>
    </source>
</evidence>
<evidence type="ECO:0000256" key="12">
    <source>
        <dbReference type="ARBA" id="ARBA00053449"/>
    </source>
</evidence>
<gene>
    <name evidence="15" type="primary">folP</name>
    <name evidence="15" type="ORF">CWO92_21620</name>
</gene>
<dbReference type="PANTHER" id="PTHR20941:SF1">
    <property type="entry name" value="FOLIC ACID SYNTHESIS PROTEIN FOL1"/>
    <property type="match status" value="1"/>
</dbReference>
<name>A0A2N3LEE2_9BACI</name>
<dbReference type="InterPro" id="IPR000489">
    <property type="entry name" value="Pterin-binding_dom"/>
</dbReference>
<comment type="catalytic activity">
    <reaction evidence="1">
        <text>(7,8-dihydropterin-6-yl)methyl diphosphate + 4-aminobenzoate = 7,8-dihydropteroate + diphosphate</text>
        <dbReference type="Rhea" id="RHEA:19949"/>
        <dbReference type="ChEBI" id="CHEBI:17836"/>
        <dbReference type="ChEBI" id="CHEBI:17839"/>
        <dbReference type="ChEBI" id="CHEBI:33019"/>
        <dbReference type="ChEBI" id="CHEBI:72950"/>
        <dbReference type="EC" id="2.5.1.15"/>
    </reaction>
</comment>
<dbReference type="Pfam" id="PF00809">
    <property type="entry name" value="Pterin_bind"/>
    <property type="match status" value="1"/>
</dbReference>
<dbReference type="AlphaFoldDB" id="A0A2N3LEE2"/>
<dbReference type="GO" id="GO:0005829">
    <property type="term" value="C:cytosol"/>
    <property type="evidence" value="ECO:0007669"/>
    <property type="project" value="TreeGrafter"/>
</dbReference>
<dbReference type="PROSITE" id="PS00793">
    <property type="entry name" value="DHPS_2"/>
    <property type="match status" value="1"/>
</dbReference>
<keyword evidence="9 13" id="KW-0460">Magnesium</keyword>
<comment type="similarity">
    <text evidence="4 13">Belongs to the DHPS family.</text>
</comment>
<dbReference type="GO" id="GO:0046656">
    <property type="term" value="P:folic acid biosynthetic process"/>
    <property type="evidence" value="ECO:0007669"/>
    <property type="project" value="UniProtKB-KW"/>
</dbReference>
<dbReference type="GO" id="GO:0004156">
    <property type="term" value="F:dihydropteroate synthase activity"/>
    <property type="evidence" value="ECO:0007669"/>
    <property type="project" value="UniProtKB-EC"/>
</dbReference>
<dbReference type="PROSITE" id="PS50972">
    <property type="entry name" value="PTERIN_BINDING"/>
    <property type="match status" value="1"/>
</dbReference>
<dbReference type="SUPFAM" id="SSF51717">
    <property type="entry name" value="Dihydropteroate synthetase-like"/>
    <property type="match status" value="1"/>
</dbReference>
<dbReference type="InterPro" id="IPR006390">
    <property type="entry name" value="DHP_synth_dom"/>
</dbReference>
<evidence type="ECO:0000256" key="8">
    <source>
        <dbReference type="ARBA" id="ARBA00022723"/>
    </source>
</evidence>
<dbReference type="InterPro" id="IPR045031">
    <property type="entry name" value="DHP_synth-like"/>
</dbReference>
<evidence type="ECO:0000256" key="13">
    <source>
        <dbReference type="RuleBase" id="RU361205"/>
    </source>
</evidence>
<comment type="pathway">
    <text evidence="3 13">Cofactor biosynthesis; tetrahydrofolate biosynthesis; 7,8-dihydrofolate from 2-amino-4-hydroxy-6-hydroxymethyl-7,8-dihydropteridine diphosphate and 4-aminobenzoate: step 1/2.</text>
</comment>
<dbReference type="NCBIfam" id="TIGR01496">
    <property type="entry name" value="DHPS"/>
    <property type="match status" value="1"/>
</dbReference>
<evidence type="ECO:0000256" key="11">
    <source>
        <dbReference type="ARBA" id="ARBA00030193"/>
    </source>
</evidence>
<dbReference type="Proteomes" id="UP000233440">
    <property type="component" value="Unassembled WGS sequence"/>
</dbReference>
<evidence type="ECO:0000256" key="2">
    <source>
        <dbReference type="ARBA" id="ARBA00001946"/>
    </source>
</evidence>
<keyword evidence="16" id="KW-1185">Reference proteome</keyword>
<dbReference type="EMBL" id="PIQO01000025">
    <property type="protein sequence ID" value="PKR82913.1"/>
    <property type="molecule type" value="Genomic_DNA"/>
</dbReference>
<keyword evidence="8 13" id="KW-0479">Metal-binding</keyword>
<dbReference type="Gene3D" id="3.20.20.20">
    <property type="entry name" value="Dihydropteroate synthase-like"/>
    <property type="match status" value="1"/>
</dbReference>
<dbReference type="GO" id="GO:0046872">
    <property type="term" value="F:metal ion binding"/>
    <property type="evidence" value="ECO:0007669"/>
    <property type="project" value="UniProtKB-KW"/>
</dbReference>
<dbReference type="EC" id="2.5.1.15" evidence="5 13"/>
<sequence>MSQVIQCGPHRLDYQHRTLIMGILNVTPDSFSDGGKFNDNKKALIHAKEMVRDGADIIDIGGESTRPGHEPINTKEEISRIVPVISELSKEISIPISIDTYKAETAKSALEAGAHIINDVWGAKKDPEIANVAAEHDVPIILMHNRENRNYTNFIRDVLQDIYESISIAKKAGVKDENIILDPGIGFAKDVKENIEMMKNLDKLVGLGYPVLLATSRKTMIGQILDLPVGERLEGTGATICFGIEKGCQLIRVHDVKEMSRMAKMMDVLVGKGEYNG</sequence>
<dbReference type="UniPathway" id="UPA00077">
    <property type="reaction ID" value="UER00156"/>
</dbReference>
<dbReference type="PROSITE" id="PS00792">
    <property type="entry name" value="DHPS_1"/>
    <property type="match status" value="1"/>
</dbReference>
<reference evidence="15 16" key="1">
    <citation type="submission" date="2017-11" db="EMBL/GenBank/DDBJ databases">
        <title>Bacillus camelliae sp. nov., isolated from pu'er tea.</title>
        <authorList>
            <person name="Niu L."/>
        </authorList>
    </citation>
    <scope>NUCLEOTIDE SEQUENCE [LARGE SCALE GENOMIC DNA]</scope>
    <source>
        <strain evidence="15 16">7578-1</strain>
    </source>
</reference>
<evidence type="ECO:0000259" key="14">
    <source>
        <dbReference type="PROSITE" id="PS50972"/>
    </source>
</evidence>
<evidence type="ECO:0000256" key="10">
    <source>
        <dbReference type="ARBA" id="ARBA00022909"/>
    </source>
</evidence>
<feature type="domain" description="Pterin-binding" evidence="14">
    <location>
        <begin position="18"/>
        <end position="264"/>
    </location>
</feature>
<dbReference type="RefSeq" id="WP_101356284.1">
    <property type="nucleotide sequence ID" value="NZ_PIQO01000025.1"/>
</dbReference>
<comment type="caution">
    <text evidence="15">The sequence shown here is derived from an EMBL/GenBank/DDBJ whole genome shotgun (WGS) entry which is preliminary data.</text>
</comment>
<evidence type="ECO:0000256" key="4">
    <source>
        <dbReference type="ARBA" id="ARBA00009503"/>
    </source>
</evidence>
<evidence type="ECO:0000256" key="5">
    <source>
        <dbReference type="ARBA" id="ARBA00012458"/>
    </source>
</evidence>
<proteinExistence type="inferred from homology"/>
<evidence type="ECO:0000256" key="7">
    <source>
        <dbReference type="ARBA" id="ARBA00022679"/>
    </source>
</evidence>
<comment type="cofactor">
    <cofactor evidence="2 13">
        <name>Mg(2+)</name>
        <dbReference type="ChEBI" id="CHEBI:18420"/>
    </cofactor>
</comment>
<protein>
    <recommendedName>
        <fullName evidence="6 13">Dihydropteroate synthase</fullName>
        <shortName evidence="13">DHPS</shortName>
        <ecNumber evidence="5 13">2.5.1.15</ecNumber>
    </recommendedName>
    <alternativeName>
        <fullName evidence="11 13">Dihydropteroate pyrophosphorylase</fullName>
    </alternativeName>
</protein>
<dbReference type="InterPro" id="IPR011005">
    <property type="entry name" value="Dihydropteroate_synth-like_sf"/>
</dbReference>
<accession>A0A2N3LEE2</accession>
<evidence type="ECO:0000313" key="16">
    <source>
        <dbReference type="Proteomes" id="UP000233440"/>
    </source>
</evidence>
<evidence type="ECO:0000256" key="6">
    <source>
        <dbReference type="ARBA" id="ARBA00016919"/>
    </source>
</evidence>
<evidence type="ECO:0000256" key="3">
    <source>
        <dbReference type="ARBA" id="ARBA00004763"/>
    </source>
</evidence>
<keyword evidence="10 13" id="KW-0289">Folate biosynthesis</keyword>
<dbReference type="FunFam" id="3.20.20.20:FF:000006">
    <property type="entry name" value="Dihydropteroate synthase"/>
    <property type="match status" value="1"/>
</dbReference>
<keyword evidence="7 13" id="KW-0808">Transferase</keyword>
<evidence type="ECO:0000256" key="1">
    <source>
        <dbReference type="ARBA" id="ARBA00000012"/>
    </source>
</evidence>
<comment type="function">
    <text evidence="12 13">Catalyzes the condensation of para-aminobenzoate (pABA) with 6-hydroxymethyl-7,8-dihydropterin diphosphate (DHPt-PP) to form 7,8-dihydropteroate (H2Pte), the immediate precursor of folate derivatives.</text>
</comment>
<organism evidence="15 16">
    <name type="scientific">Heyndrickxia camelliae</name>
    <dbReference type="NCBI Taxonomy" id="1707093"/>
    <lineage>
        <taxon>Bacteria</taxon>
        <taxon>Bacillati</taxon>
        <taxon>Bacillota</taxon>
        <taxon>Bacilli</taxon>
        <taxon>Bacillales</taxon>
        <taxon>Bacillaceae</taxon>
        <taxon>Heyndrickxia</taxon>
    </lineage>
</organism>
<dbReference type="GO" id="GO:0046654">
    <property type="term" value="P:tetrahydrofolate biosynthetic process"/>
    <property type="evidence" value="ECO:0007669"/>
    <property type="project" value="UniProtKB-UniPathway"/>
</dbReference>